<feature type="transmembrane region" description="Helical" evidence="1">
    <location>
        <begin position="128"/>
        <end position="149"/>
    </location>
</feature>
<dbReference type="EMBL" id="JBHSRI010000012">
    <property type="protein sequence ID" value="MFC6039639.1"/>
    <property type="molecule type" value="Genomic_DNA"/>
</dbReference>
<sequence>MKSKSFLLALLFLFLGSSFFWANKSSADWAYSFVVWDGFIYVVSDEVVGQVDREIGEVTRYSDMEGTYSGNFSNTYRKGTKYFSIVDVSTEDAIAIEDGNGHYVKAIQDGKYAGNTIQSSFLGMNMNFHTILIGLLAIFPILAFCSYLITKRHH</sequence>
<organism evidence="3 4">
    <name type="scientific">Paenisporosarcina macmurdoensis</name>
    <dbReference type="NCBI Taxonomy" id="212659"/>
    <lineage>
        <taxon>Bacteria</taxon>
        <taxon>Bacillati</taxon>
        <taxon>Bacillota</taxon>
        <taxon>Bacilli</taxon>
        <taxon>Bacillales</taxon>
        <taxon>Caryophanaceae</taxon>
        <taxon>Paenisporosarcina</taxon>
    </lineage>
</organism>
<proteinExistence type="predicted"/>
<keyword evidence="2" id="KW-0732">Signal</keyword>
<gene>
    <name evidence="3" type="ORF">ACFPYN_09425</name>
</gene>
<accession>A0ABW1L7E6</accession>
<evidence type="ECO:0000256" key="2">
    <source>
        <dbReference type="SAM" id="SignalP"/>
    </source>
</evidence>
<dbReference type="Proteomes" id="UP001596170">
    <property type="component" value="Unassembled WGS sequence"/>
</dbReference>
<feature type="signal peptide" evidence="2">
    <location>
        <begin position="1"/>
        <end position="22"/>
    </location>
</feature>
<keyword evidence="1" id="KW-0472">Membrane</keyword>
<reference evidence="4" key="1">
    <citation type="journal article" date="2019" name="Int. J. Syst. Evol. Microbiol.">
        <title>The Global Catalogue of Microorganisms (GCM) 10K type strain sequencing project: providing services to taxonomists for standard genome sequencing and annotation.</title>
        <authorList>
            <consortium name="The Broad Institute Genomics Platform"/>
            <consortium name="The Broad Institute Genome Sequencing Center for Infectious Disease"/>
            <person name="Wu L."/>
            <person name="Ma J."/>
        </authorList>
    </citation>
    <scope>NUCLEOTIDE SEQUENCE [LARGE SCALE GENOMIC DNA]</scope>
    <source>
        <strain evidence="4">CCUG 54527</strain>
    </source>
</reference>
<evidence type="ECO:0000256" key="1">
    <source>
        <dbReference type="SAM" id="Phobius"/>
    </source>
</evidence>
<keyword evidence="1" id="KW-1133">Transmembrane helix</keyword>
<name>A0ABW1L7E6_9BACL</name>
<evidence type="ECO:0000313" key="3">
    <source>
        <dbReference type="EMBL" id="MFC6039639.1"/>
    </source>
</evidence>
<dbReference type="RefSeq" id="WP_377733765.1">
    <property type="nucleotide sequence ID" value="NZ_JBHSRI010000012.1"/>
</dbReference>
<comment type="caution">
    <text evidence="3">The sequence shown here is derived from an EMBL/GenBank/DDBJ whole genome shotgun (WGS) entry which is preliminary data.</text>
</comment>
<keyword evidence="4" id="KW-1185">Reference proteome</keyword>
<keyword evidence="1" id="KW-0812">Transmembrane</keyword>
<protein>
    <submittedName>
        <fullName evidence="3">Uncharacterized protein</fullName>
    </submittedName>
</protein>
<evidence type="ECO:0000313" key="4">
    <source>
        <dbReference type="Proteomes" id="UP001596170"/>
    </source>
</evidence>
<feature type="chain" id="PRO_5045417988" evidence="2">
    <location>
        <begin position="23"/>
        <end position="154"/>
    </location>
</feature>